<dbReference type="SUPFAM" id="SSF51735">
    <property type="entry name" value="NAD(P)-binding Rossmann-fold domains"/>
    <property type="match status" value="1"/>
</dbReference>
<dbReference type="FunFam" id="3.40.50.720:FF:000018">
    <property type="entry name" value="Malate dehydrogenase"/>
    <property type="match status" value="1"/>
</dbReference>
<dbReference type="Gene3D" id="3.90.110.10">
    <property type="entry name" value="Lactate dehydrogenase/glycoside hydrolase, family 4, C-terminal"/>
    <property type="match status" value="1"/>
</dbReference>
<keyword evidence="3 4" id="KW-0520">NAD</keyword>
<dbReference type="Proteomes" id="UP000052008">
    <property type="component" value="Unassembled WGS sequence"/>
</dbReference>
<dbReference type="GO" id="GO:0004459">
    <property type="term" value="F:L-lactate dehydrogenase (NAD+) activity"/>
    <property type="evidence" value="ECO:0007669"/>
    <property type="project" value="TreeGrafter"/>
</dbReference>
<protein>
    <recommendedName>
        <fullName evidence="4">Malate dehydrogenase</fullName>
        <ecNumber evidence="4">1.1.1.37</ecNumber>
    </recommendedName>
</protein>
<feature type="binding site" evidence="4 7">
    <location>
        <begin position="118"/>
        <end position="120"/>
    </location>
    <ligand>
        <name>NAD(+)</name>
        <dbReference type="ChEBI" id="CHEBI:57540"/>
    </ligand>
</feature>
<dbReference type="STRING" id="1703770.AMJ39_01210"/>
<evidence type="ECO:0000259" key="9">
    <source>
        <dbReference type="Pfam" id="PF02866"/>
    </source>
</evidence>
<evidence type="ECO:0000256" key="6">
    <source>
        <dbReference type="PIRSR" id="PIRSR000102-2"/>
    </source>
</evidence>
<dbReference type="HAMAP" id="MF_00487">
    <property type="entry name" value="Malate_dehydrog_3"/>
    <property type="match status" value="1"/>
</dbReference>
<dbReference type="CDD" id="cd01339">
    <property type="entry name" value="LDH-like_MDH"/>
    <property type="match status" value="1"/>
</dbReference>
<dbReference type="InterPro" id="IPR011275">
    <property type="entry name" value="Malate_DH_type3"/>
</dbReference>
<evidence type="ECO:0000256" key="1">
    <source>
        <dbReference type="ARBA" id="ARBA00022532"/>
    </source>
</evidence>
<dbReference type="Pfam" id="PF00056">
    <property type="entry name" value="Ldh_1_N"/>
    <property type="match status" value="1"/>
</dbReference>
<dbReference type="NCBIfam" id="TIGR01763">
    <property type="entry name" value="MalateDH_bact"/>
    <property type="match status" value="1"/>
</dbReference>
<dbReference type="PATRIC" id="fig|1703770.3.peg.2041"/>
<feature type="binding site" evidence="4 7">
    <location>
        <position position="95"/>
    </location>
    <ligand>
        <name>NAD(+)</name>
        <dbReference type="ChEBI" id="CHEBI:57540"/>
    </ligand>
</feature>
<dbReference type="Pfam" id="PF02866">
    <property type="entry name" value="Ldh_1_C"/>
    <property type="match status" value="1"/>
</dbReference>
<dbReference type="Gene3D" id="3.40.50.720">
    <property type="entry name" value="NAD(P)-binding Rossmann-like Domain"/>
    <property type="match status" value="1"/>
</dbReference>
<dbReference type="GO" id="GO:0006099">
    <property type="term" value="P:tricarboxylic acid cycle"/>
    <property type="evidence" value="ECO:0007669"/>
    <property type="project" value="UniProtKB-UniRule"/>
</dbReference>
<proteinExistence type="inferred from homology"/>
<accession>A0A0S7WWA8</accession>
<dbReference type="FunFam" id="3.90.110.10:FF:000004">
    <property type="entry name" value="Malate dehydrogenase"/>
    <property type="match status" value="1"/>
</dbReference>
<evidence type="ECO:0000256" key="5">
    <source>
        <dbReference type="PIRSR" id="PIRSR000102-1"/>
    </source>
</evidence>
<comment type="function">
    <text evidence="4">Catalyzes the reversible oxidation of malate to oxaloacetate.</text>
</comment>
<reference evidence="10 11" key="1">
    <citation type="journal article" date="2015" name="Microbiome">
        <title>Genomic resolution of linkages in carbon, nitrogen, and sulfur cycling among widespread estuary sediment bacteria.</title>
        <authorList>
            <person name="Baker B.J."/>
            <person name="Lazar C.S."/>
            <person name="Teske A.P."/>
            <person name="Dick G.J."/>
        </authorList>
    </citation>
    <scope>NUCLEOTIDE SEQUENCE [LARGE SCALE GENOMIC DNA]</scope>
    <source>
        <strain evidence="10">DG_24</strain>
    </source>
</reference>
<dbReference type="NCBIfam" id="NF004863">
    <property type="entry name" value="PRK06223.1"/>
    <property type="match status" value="1"/>
</dbReference>
<dbReference type="PIRSF" id="PIRSF000102">
    <property type="entry name" value="Lac_mal_DH"/>
    <property type="match status" value="1"/>
</dbReference>
<dbReference type="GO" id="GO:0006089">
    <property type="term" value="P:lactate metabolic process"/>
    <property type="evidence" value="ECO:0007669"/>
    <property type="project" value="TreeGrafter"/>
</dbReference>
<organism evidence="10 11">
    <name type="scientific">candidate division TA06 bacterium DG_24</name>
    <dbReference type="NCBI Taxonomy" id="1703770"/>
    <lineage>
        <taxon>Bacteria</taxon>
        <taxon>Bacteria division TA06</taxon>
    </lineage>
</organism>
<dbReference type="AlphaFoldDB" id="A0A0S7WWA8"/>
<dbReference type="PRINTS" id="PR00086">
    <property type="entry name" value="LLDHDRGNASE"/>
</dbReference>
<evidence type="ECO:0000259" key="8">
    <source>
        <dbReference type="Pfam" id="PF00056"/>
    </source>
</evidence>
<dbReference type="EC" id="1.1.1.37" evidence="4"/>
<evidence type="ECO:0000256" key="7">
    <source>
        <dbReference type="PIRSR" id="PIRSR000102-3"/>
    </source>
</evidence>
<feature type="binding site" evidence="4 7">
    <location>
        <begin position="9"/>
        <end position="14"/>
    </location>
    <ligand>
        <name>NAD(+)</name>
        <dbReference type="ChEBI" id="CHEBI:57540"/>
    </ligand>
</feature>
<feature type="binding site" evidence="4 6">
    <location>
        <position position="82"/>
    </location>
    <ligand>
        <name>substrate</name>
    </ligand>
</feature>
<evidence type="ECO:0000313" key="10">
    <source>
        <dbReference type="EMBL" id="KPJ54201.1"/>
    </source>
</evidence>
<dbReference type="SUPFAM" id="SSF56327">
    <property type="entry name" value="LDH C-terminal domain-like"/>
    <property type="match status" value="1"/>
</dbReference>
<feature type="binding site" evidence="4 6">
    <location>
        <position position="120"/>
    </location>
    <ligand>
        <name>substrate</name>
    </ligand>
</feature>
<feature type="domain" description="Lactate/malate dehydrogenase C-terminal" evidence="9">
    <location>
        <begin position="147"/>
        <end position="304"/>
    </location>
</feature>
<comment type="caution">
    <text evidence="10">The sequence shown here is derived from an EMBL/GenBank/DDBJ whole genome shotgun (WGS) entry which is preliminary data.</text>
</comment>
<evidence type="ECO:0000256" key="2">
    <source>
        <dbReference type="ARBA" id="ARBA00023002"/>
    </source>
</evidence>
<feature type="active site" description="Proton acceptor" evidence="4 5">
    <location>
        <position position="175"/>
    </location>
</feature>
<dbReference type="InterPro" id="IPR036291">
    <property type="entry name" value="NAD(P)-bd_dom_sf"/>
</dbReference>
<evidence type="ECO:0000256" key="3">
    <source>
        <dbReference type="ARBA" id="ARBA00023027"/>
    </source>
</evidence>
<comment type="catalytic activity">
    <reaction evidence="4">
        <text>(S)-malate + NAD(+) = oxaloacetate + NADH + H(+)</text>
        <dbReference type="Rhea" id="RHEA:21432"/>
        <dbReference type="ChEBI" id="CHEBI:15378"/>
        <dbReference type="ChEBI" id="CHEBI:15589"/>
        <dbReference type="ChEBI" id="CHEBI:16452"/>
        <dbReference type="ChEBI" id="CHEBI:57540"/>
        <dbReference type="ChEBI" id="CHEBI:57945"/>
        <dbReference type="EC" id="1.1.1.37"/>
    </reaction>
</comment>
<dbReference type="InterPro" id="IPR015955">
    <property type="entry name" value="Lactate_DH/Glyco_Ohase_4_C"/>
</dbReference>
<dbReference type="GO" id="GO:0030060">
    <property type="term" value="F:L-malate dehydrogenase (NAD+) activity"/>
    <property type="evidence" value="ECO:0007669"/>
    <property type="project" value="UniProtKB-UniRule"/>
</dbReference>
<keyword evidence="2 4" id="KW-0560">Oxidoreductase</keyword>
<evidence type="ECO:0000313" key="11">
    <source>
        <dbReference type="Proteomes" id="UP000052008"/>
    </source>
</evidence>
<feature type="binding site" evidence="4 6">
    <location>
        <position position="151"/>
    </location>
    <ligand>
        <name>substrate</name>
    </ligand>
</feature>
<dbReference type="EMBL" id="LIZS01000005">
    <property type="protein sequence ID" value="KPJ54201.1"/>
    <property type="molecule type" value="Genomic_DNA"/>
</dbReference>
<comment type="similarity">
    <text evidence="4">Belongs to the LDH/MDH superfamily. MDH type 3 family.</text>
</comment>
<feature type="binding site" evidence="4 7">
    <location>
        <position position="33"/>
    </location>
    <ligand>
        <name>NAD(+)</name>
        <dbReference type="ChEBI" id="CHEBI:57540"/>
    </ligand>
</feature>
<feature type="binding site" evidence="4 6">
    <location>
        <position position="88"/>
    </location>
    <ligand>
        <name>substrate</name>
    </ligand>
</feature>
<gene>
    <name evidence="4" type="primary">mdh</name>
    <name evidence="10" type="ORF">AMJ39_01210</name>
</gene>
<dbReference type="InterPro" id="IPR001236">
    <property type="entry name" value="Lactate/malate_DH_N"/>
</dbReference>
<sequence>MEKKVSIIGGGHVGATTAVLLAAKEMCDVVVVDIIEGVPQGKCLDLYESGPVVGFGCSTVGTNDFKDMKGSDVVVMTAGFARKPGMSREDLLKANAEVVKSCMDHVIKHAPDCMLLMVTNPLDVMSYYAYKLTGFPKNRVFGMAGILDTSRFRTFIGMELGISSVDVQAMVLGGHGDSMVPLASSASVSGVPVPQLIPKDRLDAIVQRTRKAGGEIVGLLKTGSAYYAPAAAIVQMLECLLKGTRRLLPVSCYLEGEYGVKGVFIGVPTVLGKKGVEKIVEVEMAAEEKDLFQKSAGIYKDNLKHLPL</sequence>
<dbReference type="PANTHER" id="PTHR43128">
    <property type="entry name" value="L-2-HYDROXYCARBOXYLATE DEHYDROGENASE (NAD(P)(+))"/>
    <property type="match status" value="1"/>
</dbReference>
<evidence type="ECO:0000256" key="4">
    <source>
        <dbReference type="HAMAP-Rule" id="MF_00487"/>
    </source>
</evidence>
<dbReference type="PANTHER" id="PTHR43128:SF16">
    <property type="entry name" value="L-LACTATE DEHYDROGENASE"/>
    <property type="match status" value="1"/>
</dbReference>
<dbReference type="InterPro" id="IPR001557">
    <property type="entry name" value="L-lactate/malate_DH"/>
</dbReference>
<keyword evidence="1 4" id="KW-0816">Tricarboxylic acid cycle</keyword>
<name>A0A0S7WWA8_UNCT6</name>
<dbReference type="InterPro" id="IPR022383">
    <property type="entry name" value="Lactate/malate_DH_C"/>
</dbReference>
<feature type="domain" description="Lactate/malate dehydrogenase N-terminal" evidence="8">
    <location>
        <begin position="4"/>
        <end position="142"/>
    </location>
</feature>